<evidence type="ECO:0000313" key="9">
    <source>
        <dbReference type="Proteomes" id="UP000320762"/>
    </source>
</evidence>
<dbReference type="PANTHER" id="PTHR12770">
    <property type="entry name" value="RUS1 FAMILY PROTEIN C16ORF58"/>
    <property type="match status" value="1"/>
</dbReference>
<gene>
    <name evidence="8" type="ORF">BD626DRAFT_514822</name>
</gene>
<sequence>MRFVERDEAGRVTSTFTSEEKEVTPMSKMDTMQQTRSSHDFRALEVVAKIFLPAGFPDSVSPDYFRYQVYNAVQAFCSSIATLLSSRALLEGFGVGDASATATNAVLLTVTQDVFSRLTTIVAAYLMGPSLFPEAKMFRFLADILNDAAIAFDASTPILRASGHPNLRVGALCLAGVSRALCGTICGGAKAALTLHFATPLFGTGDIGDVTAKDASKETLLALFGMIAGTFVLPHLTTSHTTHALLLALLAAHLLVNYLGIRGVCLRTLNRQRAALAWSAFRARAAVPSPVAVANIERILARPGEICTADGVRLGWCALGRRLTRVPPVMVLFARERYVPYFVEPRRIAVGLKAGHDGMDHLRGWVHAAEALELRRANPAMRDEEIIGRAYEVLCARIDGFVDEMRREGWRMEAKDMELLSGVPEAVIWEGSAEQEKRPL</sequence>
<proteinExistence type="inferred from homology"/>
<keyword evidence="5 6" id="KW-0472">Membrane</keyword>
<dbReference type="Proteomes" id="UP000320762">
    <property type="component" value="Unassembled WGS sequence"/>
</dbReference>
<dbReference type="EMBL" id="VDMD01000047">
    <property type="protein sequence ID" value="TRM57453.1"/>
    <property type="molecule type" value="Genomic_DNA"/>
</dbReference>
<keyword evidence="4 6" id="KW-1133">Transmembrane helix</keyword>
<evidence type="ECO:0000313" key="8">
    <source>
        <dbReference type="EMBL" id="TRM57453.1"/>
    </source>
</evidence>
<comment type="similarity">
    <text evidence="2">Belongs to the RUS1 family.</text>
</comment>
<evidence type="ECO:0000259" key="7">
    <source>
        <dbReference type="Pfam" id="PF04884"/>
    </source>
</evidence>
<feature type="domain" description="Protein root UVB sensitive/RUS" evidence="7">
    <location>
        <begin position="41"/>
        <end position="281"/>
    </location>
</feature>
<dbReference type="InterPro" id="IPR054549">
    <property type="entry name" value="UVB_sens_RUS_dom"/>
</dbReference>
<accession>A0A550BY56</accession>
<feature type="transmembrane region" description="Helical" evidence="6">
    <location>
        <begin position="243"/>
        <end position="261"/>
    </location>
</feature>
<comment type="subcellular location">
    <subcellularLocation>
        <location evidence="1">Membrane</location>
    </subcellularLocation>
</comment>
<dbReference type="PANTHER" id="PTHR12770:SF31">
    <property type="entry name" value="RUS FAMILY MEMBER 1"/>
    <property type="match status" value="1"/>
</dbReference>
<evidence type="ECO:0000256" key="5">
    <source>
        <dbReference type="ARBA" id="ARBA00023136"/>
    </source>
</evidence>
<feature type="transmembrane region" description="Helical" evidence="6">
    <location>
        <begin position="220"/>
        <end position="237"/>
    </location>
</feature>
<protein>
    <submittedName>
        <fullName evidence="8">Vitamin B6 photo-protection and homoeostasis-domain-containing protein</fullName>
    </submittedName>
</protein>
<name>A0A550BY56_9AGAR</name>
<organism evidence="8 9">
    <name type="scientific">Schizophyllum amplum</name>
    <dbReference type="NCBI Taxonomy" id="97359"/>
    <lineage>
        <taxon>Eukaryota</taxon>
        <taxon>Fungi</taxon>
        <taxon>Dikarya</taxon>
        <taxon>Basidiomycota</taxon>
        <taxon>Agaricomycotina</taxon>
        <taxon>Agaricomycetes</taxon>
        <taxon>Agaricomycetidae</taxon>
        <taxon>Agaricales</taxon>
        <taxon>Schizophyllaceae</taxon>
        <taxon>Schizophyllum</taxon>
    </lineage>
</organism>
<evidence type="ECO:0000256" key="6">
    <source>
        <dbReference type="SAM" id="Phobius"/>
    </source>
</evidence>
<dbReference type="GO" id="GO:0016020">
    <property type="term" value="C:membrane"/>
    <property type="evidence" value="ECO:0007669"/>
    <property type="project" value="UniProtKB-SubCell"/>
</dbReference>
<dbReference type="InterPro" id="IPR006968">
    <property type="entry name" value="RUS_fam"/>
</dbReference>
<keyword evidence="3 6" id="KW-0812">Transmembrane</keyword>
<reference evidence="8 9" key="1">
    <citation type="journal article" date="2019" name="New Phytol.">
        <title>Comparative genomics reveals unique wood-decay strategies and fruiting body development in the Schizophyllaceae.</title>
        <authorList>
            <person name="Almasi E."/>
            <person name="Sahu N."/>
            <person name="Krizsan K."/>
            <person name="Balint B."/>
            <person name="Kovacs G.M."/>
            <person name="Kiss B."/>
            <person name="Cseklye J."/>
            <person name="Drula E."/>
            <person name="Henrissat B."/>
            <person name="Nagy I."/>
            <person name="Chovatia M."/>
            <person name="Adam C."/>
            <person name="LaButti K."/>
            <person name="Lipzen A."/>
            <person name="Riley R."/>
            <person name="Grigoriev I.V."/>
            <person name="Nagy L.G."/>
        </authorList>
    </citation>
    <scope>NUCLEOTIDE SEQUENCE [LARGE SCALE GENOMIC DNA]</scope>
    <source>
        <strain evidence="8 9">NL-1724</strain>
    </source>
</reference>
<evidence type="ECO:0000256" key="1">
    <source>
        <dbReference type="ARBA" id="ARBA00004370"/>
    </source>
</evidence>
<dbReference type="AlphaFoldDB" id="A0A550BY56"/>
<dbReference type="Pfam" id="PF04884">
    <property type="entry name" value="UVB_sens_prot"/>
    <property type="match status" value="1"/>
</dbReference>
<evidence type="ECO:0000256" key="4">
    <source>
        <dbReference type="ARBA" id="ARBA00022989"/>
    </source>
</evidence>
<evidence type="ECO:0000256" key="3">
    <source>
        <dbReference type="ARBA" id="ARBA00022692"/>
    </source>
</evidence>
<keyword evidence="9" id="KW-1185">Reference proteome</keyword>
<evidence type="ECO:0000256" key="2">
    <source>
        <dbReference type="ARBA" id="ARBA00007558"/>
    </source>
</evidence>
<dbReference type="OrthoDB" id="364779at2759"/>
<comment type="caution">
    <text evidence="8">The sequence shown here is derived from an EMBL/GenBank/DDBJ whole genome shotgun (WGS) entry which is preliminary data.</text>
</comment>